<dbReference type="PANTHER" id="PTHR43796">
    <property type="entry name" value="CARBOXYNORSPERMIDINE SYNTHASE"/>
    <property type="match status" value="1"/>
</dbReference>
<dbReference type="Gene3D" id="3.40.50.720">
    <property type="entry name" value="NAD(P)-binding Rossmann-like Domain"/>
    <property type="match status" value="1"/>
</dbReference>
<dbReference type="SUPFAM" id="SSF51735">
    <property type="entry name" value="NAD(P)-binding Rossmann-fold domains"/>
    <property type="match status" value="1"/>
</dbReference>
<gene>
    <name evidence="2" type="ORF">IAD25_08745</name>
</gene>
<organism evidence="2 3">
    <name type="scientific">Candidatus Allocopromorpha excrementipullorum</name>
    <dbReference type="NCBI Taxonomy" id="2840743"/>
    <lineage>
        <taxon>Bacteria</taxon>
        <taxon>Bacillati</taxon>
        <taxon>Bacillota</taxon>
        <taxon>Clostridia</taxon>
        <taxon>Eubacteriales</taxon>
        <taxon>Eubacteriaceae</taxon>
        <taxon>Eubacteriaceae incertae sedis</taxon>
        <taxon>Candidatus Allocopromorpha</taxon>
    </lineage>
</organism>
<evidence type="ECO:0000313" key="2">
    <source>
        <dbReference type="EMBL" id="HIU96771.1"/>
    </source>
</evidence>
<dbReference type="Proteomes" id="UP000824130">
    <property type="component" value="Unassembled WGS sequence"/>
</dbReference>
<protein>
    <submittedName>
        <fullName evidence="2">Saccharopine dehydrogenase NADP-binding domain-containing protein</fullName>
    </submittedName>
</protein>
<dbReference type="EMBL" id="DVOB01000187">
    <property type="protein sequence ID" value="HIU96771.1"/>
    <property type="molecule type" value="Genomic_DNA"/>
</dbReference>
<dbReference type="Pfam" id="PF03435">
    <property type="entry name" value="Sacchrp_dh_NADP"/>
    <property type="match status" value="1"/>
</dbReference>
<dbReference type="InterPro" id="IPR036291">
    <property type="entry name" value="NAD(P)-bd_dom_sf"/>
</dbReference>
<proteinExistence type="predicted"/>
<name>A0A9D1N8C0_9FIRM</name>
<reference evidence="2" key="1">
    <citation type="submission" date="2020-10" db="EMBL/GenBank/DDBJ databases">
        <authorList>
            <person name="Gilroy R."/>
        </authorList>
    </citation>
    <scope>NUCLEOTIDE SEQUENCE</scope>
    <source>
        <strain evidence="2">ChiSjej4B22-8349</strain>
    </source>
</reference>
<evidence type="ECO:0000259" key="1">
    <source>
        <dbReference type="Pfam" id="PF03435"/>
    </source>
</evidence>
<evidence type="ECO:0000313" key="3">
    <source>
        <dbReference type="Proteomes" id="UP000824130"/>
    </source>
</evidence>
<reference evidence="2" key="2">
    <citation type="journal article" date="2021" name="PeerJ">
        <title>Extensive microbial diversity within the chicken gut microbiome revealed by metagenomics and culture.</title>
        <authorList>
            <person name="Gilroy R."/>
            <person name="Ravi A."/>
            <person name="Getino M."/>
            <person name="Pursley I."/>
            <person name="Horton D.L."/>
            <person name="Alikhan N.F."/>
            <person name="Baker D."/>
            <person name="Gharbi K."/>
            <person name="Hall N."/>
            <person name="Watson M."/>
            <person name="Adriaenssens E.M."/>
            <person name="Foster-Nyarko E."/>
            <person name="Jarju S."/>
            <person name="Secka A."/>
            <person name="Antonio M."/>
            <person name="Oren A."/>
            <person name="Chaudhuri R.R."/>
            <person name="La Ragione R."/>
            <person name="Hildebrand F."/>
            <person name="Pallen M.J."/>
        </authorList>
    </citation>
    <scope>NUCLEOTIDE SEQUENCE</scope>
    <source>
        <strain evidence="2">ChiSjej4B22-8349</strain>
    </source>
</reference>
<feature type="domain" description="Saccharopine dehydrogenase NADP binding" evidence="1">
    <location>
        <begin position="4"/>
        <end position="114"/>
    </location>
</feature>
<dbReference type="Gene3D" id="3.30.360.10">
    <property type="entry name" value="Dihydrodipicolinate Reductase, domain 2"/>
    <property type="match status" value="1"/>
</dbReference>
<accession>A0A9D1N8C0</accession>
<dbReference type="AlphaFoldDB" id="A0A9D1N8C0"/>
<dbReference type="PANTHER" id="PTHR43796:SF2">
    <property type="entry name" value="CARBOXYNORSPERMIDINE SYNTHASE"/>
    <property type="match status" value="1"/>
</dbReference>
<sequence>MKKVLVLGVGAQGSAAAKRLDLEPNVEEVICADYDMKAVENIVGSIKKGRGVQVDAHDKDSIVAAAQGVDLILNGLPLECTKNVLDAALEVKANYQDYASTIAENVADVWRNSDEAKKDDNFLGEKVTSDATKQWMDSLKAQFNIYGPKFKEIGKLAIVGTGSAPGLICCATRNAVRHLDTCDTIYNIVWEGAIAKRFQPFWWSPITALTDMSEEALAFENGQFVNTPAFGNPIKRQYDYMDEEITFMEHSHDEPLQYGFNAKDYFKGCKNAYFKYAGAGMDFAKPLYEAGLLSHDEEEYKGNKIVPFDYVLTHIPPAPKYKDEIKAIIDEGLKKDSGCMVVEAYGKKDGKDTLVETHVFAPGLVESFERAGITAEMYLTGQGGFFFSKMFVNDQFDQTGLISSDMLSDEQVDIYFGYAAELGITLDTKIKDL</sequence>
<dbReference type="InterPro" id="IPR005097">
    <property type="entry name" value="Sacchrp_dh_NADP-bd"/>
</dbReference>
<comment type="caution">
    <text evidence="2">The sequence shown here is derived from an EMBL/GenBank/DDBJ whole genome shotgun (WGS) entry which is preliminary data.</text>
</comment>